<keyword evidence="3" id="KW-1185">Reference proteome</keyword>
<dbReference type="Proteomes" id="UP000250143">
    <property type="component" value="Chromosome"/>
</dbReference>
<protein>
    <recommendedName>
        <fullName evidence="5">Amino acid biosynthesis protein</fullName>
    </recommendedName>
</protein>
<name>A0AAD0PCF5_9LACO</name>
<gene>
    <name evidence="2" type="ORF">CPQ89_02770</name>
    <name evidence="1" type="ORF">CPS94_09100</name>
</gene>
<evidence type="ECO:0000313" key="3">
    <source>
        <dbReference type="Proteomes" id="UP000250143"/>
    </source>
</evidence>
<sequence>MTQFKHSNWVHTLGPKTTDSFRAYQYACKKYPDVSQASLYLHDSYSSIYDNLNQFIGDLIIVPVAYRGRSRIDNWTDNNFRYSNNLAILDSFVLSTKKMALLENLNACNSRAIIHPSTTIFIKQYEEVIGKSIEFDLADSKPAALSIFLNKRYQYTVASYDTYLIEKCKTVKVRNIFSPQMIWCVYKIM</sequence>
<dbReference type="RefSeq" id="WP_112193917.1">
    <property type="nucleotide sequence ID" value="NZ_CP023565.1"/>
</dbReference>
<evidence type="ECO:0000313" key="1">
    <source>
        <dbReference type="EMBL" id="AWZ39068.1"/>
    </source>
</evidence>
<dbReference type="KEGG" id="lmur:CPS94_09100"/>
<organism evidence="1 4">
    <name type="scientific">Ligilactobacillus murinus</name>
    <dbReference type="NCBI Taxonomy" id="1622"/>
    <lineage>
        <taxon>Bacteria</taxon>
        <taxon>Bacillati</taxon>
        <taxon>Bacillota</taxon>
        <taxon>Bacilli</taxon>
        <taxon>Lactobacillales</taxon>
        <taxon>Lactobacillaceae</taxon>
        <taxon>Ligilactobacillus</taxon>
    </lineage>
</organism>
<reference evidence="3 4" key="1">
    <citation type="submission" date="2017-09" db="EMBL/GenBank/DDBJ databases">
        <title>Predominant Lactobacillus spp. isolated from feces of mice subjected to short-term calorie restriction.</title>
        <authorList>
            <person name="Zhang C."/>
            <person name="Zhao L."/>
            <person name="Pan F."/>
        </authorList>
    </citation>
    <scope>NUCLEOTIDE SEQUENCE [LARGE SCALE GENOMIC DNA]</scope>
    <source>
        <strain evidence="2 3">CR141</strain>
        <strain evidence="1 4">CR147</strain>
    </source>
</reference>
<evidence type="ECO:0000313" key="2">
    <source>
        <dbReference type="EMBL" id="AWZ40038.1"/>
    </source>
</evidence>
<evidence type="ECO:0000313" key="4">
    <source>
        <dbReference type="Proteomes" id="UP000250153"/>
    </source>
</evidence>
<dbReference type="EMBL" id="CP023566">
    <property type="protein sequence ID" value="AWZ40038.1"/>
    <property type="molecule type" value="Genomic_DNA"/>
</dbReference>
<dbReference type="AlphaFoldDB" id="A0AAD0PCF5"/>
<evidence type="ECO:0008006" key="5">
    <source>
        <dbReference type="Google" id="ProtNLM"/>
    </source>
</evidence>
<proteinExistence type="predicted"/>
<dbReference type="GeneID" id="48467305"/>
<accession>A0AAD0PCF5</accession>
<dbReference type="EMBL" id="CP023565">
    <property type="protein sequence ID" value="AWZ39068.1"/>
    <property type="molecule type" value="Genomic_DNA"/>
</dbReference>
<dbReference type="Proteomes" id="UP000250153">
    <property type="component" value="Chromosome"/>
</dbReference>